<reference evidence="3" key="1">
    <citation type="submission" date="2018-07" db="EMBL/GenBank/DDBJ databases">
        <authorList>
            <person name="Zhao J."/>
        </authorList>
    </citation>
    <scope>NUCLEOTIDE SEQUENCE [LARGE SCALE GENOMIC DNA]</scope>
    <source>
        <strain evidence="3">GSSD-12</strain>
    </source>
</reference>
<sequence>MDKVRWPRWVVVVGVALIALSAGMYAATPDLPEIRQVELTVLAEKPDGSCQVRWRDPYTDRDREDAYQCDPDRDDILKDSLHDPESGEGWDSGWVLAEGAHKGELYSFDQDKDVGGALGDASDILLLLGLPVTLVGLIAGGLRAVELRTGGVSRATVRRAHQLRESAARVHEDHRRAVEAVVAAWAPVHTAEVRATLDGLTVRGLPHARALRQQDLSTVNAVRDAAVRYPGRLPGLGRRATEEVLAALEHTTAEACDRAAVRLDAERPGQDTTALLRALRVLVAAGPETYWAVERARALGVHLTPELIAAAARPRRSGRWASEREQAEGHVAARTLHRVLAQAGQEHLARHLAQASVELLRGADPDPEGLAARADFAQRPAAYYWALEAATRVSERSCAHRTAPEEPRVEAATG</sequence>
<keyword evidence="3" id="KW-1185">Reference proteome</keyword>
<feature type="signal peptide" evidence="1">
    <location>
        <begin position="1"/>
        <end position="26"/>
    </location>
</feature>
<proteinExistence type="predicted"/>
<evidence type="ECO:0008006" key="4">
    <source>
        <dbReference type="Google" id="ProtNLM"/>
    </source>
</evidence>
<organism evidence="2 3">
    <name type="scientific">Streptomyces paludis</name>
    <dbReference type="NCBI Taxonomy" id="2282738"/>
    <lineage>
        <taxon>Bacteria</taxon>
        <taxon>Bacillati</taxon>
        <taxon>Actinomycetota</taxon>
        <taxon>Actinomycetes</taxon>
        <taxon>Kitasatosporales</taxon>
        <taxon>Streptomycetaceae</taxon>
        <taxon>Streptomyces</taxon>
    </lineage>
</organism>
<dbReference type="KEGG" id="spad:DVK44_01500"/>
<dbReference type="AlphaFoldDB" id="A0A345HIN7"/>
<dbReference type="Proteomes" id="UP000253868">
    <property type="component" value="Chromosome"/>
</dbReference>
<evidence type="ECO:0000256" key="1">
    <source>
        <dbReference type="SAM" id="SignalP"/>
    </source>
</evidence>
<keyword evidence="1" id="KW-0732">Signal</keyword>
<accession>A0A345HIN7</accession>
<dbReference type="RefSeq" id="WP_114657928.1">
    <property type="nucleotide sequence ID" value="NZ_CP031194.1"/>
</dbReference>
<evidence type="ECO:0000313" key="3">
    <source>
        <dbReference type="Proteomes" id="UP000253868"/>
    </source>
</evidence>
<gene>
    <name evidence="2" type="ORF">DVK44_01500</name>
</gene>
<dbReference type="OrthoDB" id="4026187at2"/>
<evidence type="ECO:0000313" key="2">
    <source>
        <dbReference type="EMBL" id="AXG76561.1"/>
    </source>
</evidence>
<dbReference type="EMBL" id="CP031194">
    <property type="protein sequence ID" value="AXG76561.1"/>
    <property type="molecule type" value="Genomic_DNA"/>
</dbReference>
<protein>
    <recommendedName>
        <fullName evidence="4">Bifunctional protein</fullName>
    </recommendedName>
</protein>
<feature type="chain" id="PRO_5038837720" description="Bifunctional protein" evidence="1">
    <location>
        <begin position="27"/>
        <end position="414"/>
    </location>
</feature>
<name>A0A345HIN7_9ACTN</name>